<reference evidence="4" key="1">
    <citation type="journal article" date="2014" name="Front. Microbiol.">
        <title>High frequency of phylogenetically diverse reductive dehalogenase-homologous genes in deep subseafloor sedimentary metagenomes.</title>
        <authorList>
            <person name="Kawai M."/>
            <person name="Futagami T."/>
            <person name="Toyoda A."/>
            <person name="Takaki Y."/>
            <person name="Nishi S."/>
            <person name="Hori S."/>
            <person name="Arai W."/>
            <person name="Tsubouchi T."/>
            <person name="Morono Y."/>
            <person name="Uchiyama I."/>
            <person name="Ito T."/>
            <person name="Fujiyama A."/>
            <person name="Inagaki F."/>
            <person name="Takami H."/>
        </authorList>
    </citation>
    <scope>NUCLEOTIDE SEQUENCE</scope>
    <source>
        <strain evidence="4">Expedition CK06-06</strain>
    </source>
</reference>
<name>X1DLR3_9ZZZZ</name>
<dbReference type="Gene3D" id="3.40.1190.20">
    <property type="match status" value="1"/>
</dbReference>
<dbReference type="PANTHER" id="PTHR10584">
    <property type="entry name" value="SUGAR KINASE"/>
    <property type="match status" value="1"/>
</dbReference>
<dbReference type="AlphaFoldDB" id="X1DLR3"/>
<dbReference type="GO" id="GO:0016301">
    <property type="term" value="F:kinase activity"/>
    <property type="evidence" value="ECO:0007669"/>
    <property type="project" value="UniProtKB-KW"/>
</dbReference>
<dbReference type="PANTHER" id="PTHR10584:SF166">
    <property type="entry name" value="RIBOKINASE"/>
    <property type="match status" value="1"/>
</dbReference>
<organism evidence="4">
    <name type="scientific">marine sediment metagenome</name>
    <dbReference type="NCBI Taxonomy" id="412755"/>
    <lineage>
        <taxon>unclassified sequences</taxon>
        <taxon>metagenomes</taxon>
        <taxon>ecological metagenomes</taxon>
    </lineage>
</organism>
<comment type="caution">
    <text evidence="4">The sequence shown here is derived from an EMBL/GenBank/DDBJ whole genome shotgun (WGS) entry which is preliminary data.</text>
</comment>
<dbReference type="EMBL" id="BARU01004514">
    <property type="protein sequence ID" value="GAH21132.1"/>
    <property type="molecule type" value="Genomic_DNA"/>
</dbReference>
<accession>X1DLR3</accession>
<proteinExistence type="predicted"/>
<feature type="non-terminal residue" evidence="4">
    <location>
        <position position="218"/>
    </location>
</feature>
<dbReference type="InterPro" id="IPR029056">
    <property type="entry name" value="Ribokinase-like"/>
</dbReference>
<evidence type="ECO:0000313" key="4">
    <source>
        <dbReference type="EMBL" id="GAH21132.1"/>
    </source>
</evidence>
<gene>
    <name evidence="4" type="ORF">S03H2_09042</name>
</gene>
<dbReference type="SUPFAM" id="SSF53613">
    <property type="entry name" value="Ribokinase-like"/>
    <property type="match status" value="1"/>
</dbReference>
<dbReference type="Pfam" id="PF00294">
    <property type="entry name" value="PfkB"/>
    <property type="match status" value="1"/>
</dbReference>
<keyword evidence="2" id="KW-0418">Kinase</keyword>
<dbReference type="GO" id="GO:0005829">
    <property type="term" value="C:cytosol"/>
    <property type="evidence" value="ECO:0007669"/>
    <property type="project" value="TreeGrafter"/>
</dbReference>
<sequence length="218" mass="24163">MSILVVGSVALDSVQTTQGSRTRVLGGACTYFATAASLYDRVNMVAVVGTDFPQEHLDFLRSRNIDLRGLQIVEGETFSWSGRYGEDVNVRETLDTRLNVFADFSPVVPQDYRDSECVFLANIDPDLQLAMLEQVRSPRLTALDSMNYWIDSKRESLARVLSRVDVVLLNEAETKLLAQEPNLIAAARLILSIGPSVLVVKRGEYGVMVVTQGESMEE</sequence>
<evidence type="ECO:0000259" key="3">
    <source>
        <dbReference type="Pfam" id="PF00294"/>
    </source>
</evidence>
<dbReference type="InterPro" id="IPR011611">
    <property type="entry name" value="PfkB_dom"/>
</dbReference>
<feature type="domain" description="Carbohydrate kinase PfkB" evidence="3">
    <location>
        <begin position="17"/>
        <end position="215"/>
    </location>
</feature>
<keyword evidence="1" id="KW-0808">Transferase</keyword>
<protein>
    <recommendedName>
        <fullName evidence="3">Carbohydrate kinase PfkB domain-containing protein</fullName>
    </recommendedName>
</protein>
<evidence type="ECO:0000256" key="1">
    <source>
        <dbReference type="ARBA" id="ARBA00022679"/>
    </source>
</evidence>
<evidence type="ECO:0000256" key="2">
    <source>
        <dbReference type="ARBA" id="ARBA00022777"/>
    </source>
</evidence>